<accession>A0A0F5YGK9</accession>
<reference evidence="2 3" key="1">
    <citation type="submission" date="2015-06" db="EMBL/GenBank/DDBJ databases">
        <title>Draft genome assembly of filamentous brackish cyanobacterium Limnoraphis robusta strain CS-951.</title>
        <authorList>
            <person name="Willis A."/>
            <person name="Parks M."/>
            <person name="Burford M.A."/>
        </authorList>
    </citation>
    <scope>NUCLEOTIDE SEQUENCE [LARGE SCALE GENOMIC DNA]</scope>
    <source>
        <strain evidence="2 3">CS-951</strain>
    </source>
</reference>
<feature type="transmembrane region" description="Helical" evidence="1">
    <location>
        <begin position="53"/>
        <end position="79"/>
    </location>
</feature>
<sequence>MKINRKESQSFFENKNGKVRGWNWENNNGKITQNSFDERSEPTNPLNNKLNNFFILLMVFLVIAFSINSSQLSGIKNLLKETFKPIQMR</sequence>
<dbReference type="EMBL" id="LATL02000310">
    <property type="protein sequence ID" value="KKD38021.1"/>
    <property type="molecule type" value="Genomic_DNA"/>
</dbReference>
<organism evidence="2 3">
    <name type="scientific">Limnoraphis robusta CS-951</name>
    <dbReference type="NCBI Taxonomy" id="1637645"/>
    <lineage>
        <taxon>Bacteria</taxon>
        <taxon>Bacillati</taxon>
        <taxon>Cyanobacteriota</taxon>
        <taxon>Cyanophyceae</taxon>
        <taxon>Oscillatoriophycideae</taxon>
        <taxon>Oscillatoriales</taxon>
        <taxon>Sirenicapillariaceae</taxon>
        <taxon>Limnoraphis</taxon>
    </lineage>
</organism>
<evidence type="ECO:0000313" key="2">
    <source>
        <dbReference type="EMBL" id="KKD38021.1"/>
    </source>
</evidence>
<evidence type="ECO:0000313" key="3">
    <source>
        <dbReference type="Proteomes" id="UP000033607"/>
    </source>
</evidence>
<keyword evidence="1" id="KW-1133">Transmembrane helix</keyword>
<keyword evidence="1" id="KW-0812">Transmembrane</keyword>
<proteinExistence type="predicted"/>
<keyword evidence="1" id="KW-0472">Membrane</keyword>
<comment type="caution">
    <text evidence="2">The sequence shown here is derived from an EMBL/GenBank/DDBJ whole genome shotgun (WGS) entry which is preliminary data.</text>
</comment>
<dbReference type="AlphaFoldDB" id="A0A0F5YGK9"/>
<protein>
    <submittedName>
        <fullName evidence="2">Uncharacterized protein</fullName>
    </submittedName>
</protein>
<evidence type="ECO:0000256" key="1">
    <source>
        <dbReference type="SAM" id="Phobius"/>
    </source>
</evidence>
<dbReference type="Proteomes" id="UP000033607">
    <property type="component" value="Unassembled WGS sequence"/>
</dbReference>
<name>A0A0F5YGK9_9CYAN</name>
<gene>
    <name evidence="2" type="ORF">WN50_11085</name>
</gene>
<dbReference type="RefSeq" id="WP_046278605.1">
    <property type="nucleotide sequence ID" value="NZ_LATL02000310.1"/>
</dbReference>